<dbReference type="InterPro" id="IPR017689">
    <property type="entry name" value="BamD"/>
</dbReference>
<evidence type="ECO:0000256" key="5">
    <source>
        <dbReference type="ARBA" id="ARBA00023288"/>
    </source>
</evidence>
<evidence type="ECO:0000256" key="2">
    <source>
        <dbReference type="ARBA" id="ARBA00023136"/>
    </source>
</evidence>
<sequence>MSRAIIVRLTVFLTLAVFASNCGTVKGWFAKKKPEQPPEVLAQEGIKQLRKKKYEDAVETFEKLKDRYPYSEEALLAQIKLADAQFYKKSYEEALQAYKDFEKLHPTNPAVPYCIYQQGLCYYRQRSTIDRDQSFTSKALAEFQRLKQKFPQSEYAAKADKYIARCRQDLAEHEFYVGEFYYRTKRYASALDRFQALAAEYPEFKPAAVKDYVAKCQAKVAHPEKKSGNFITNLFDARW</sequence>
<dbReference type="GO" id="GO:0051205">
    <property type="term" value="P:protein insertion into membrane"/>
    <property type="evidence" value="ECO:0007669"/>
    <property type="project" value="TreeGrafter"/>
</dbReference>
<dbReference type="InterPro" id="IPR039565">
    <property type="entry name" value="BamD-like"/>
</dbReference>
<keyword evidence="4" id="KW-0998">Cell outer membrane</keyword>
<dbReference type="GO" id="GO:1990063">
    <property type="term" value="C:Bam protein complex"/>
    <property type="evidence" value="ECO:0007669"/>
    <property type="project" value="TreeGrafter"/>
</dbReference>
<dbReference type="NCBIfam" id="TIGR03302">
    <property type="entry name" value="OM_YfiO"/>
    <property type="match status" value="1"/>
</dbReference>
<dbReference type="Pfam" id="PF13525">
    <property type="entry name" value="YfiO"/>
    <property type="match status" value="1"/>
</dbReference>
<name>A0A7C3WRA6_9BACT</name>
<dbReference type="Gene3D" id="1.25.40.10">
    <property type="entry name" value="Tetratricopeptide repeat domain"/>
    <property type="match status" value="1"/>
</dbReference>
<keyword evidence="1 6" id="KW-0732">Signal</keyword>
<dbReference type="SMART" id="SM00028">
    <property type="entry name" value="TPR"/>
    <property type="match status" value="3"/>
</dbReference>
<evidence type="ECO:0000313" key="8">
    <source>
        <dbReference type="EMBL" id="HGB15156.1"/>
    </source>
</evidence>
<feature type="signal peptide" evidence="6">
    <location>
        <begin position="1"/>
        <end position="19"/>
    </location>
</feature>
<comment type="caution">
    <text evidence="8">The sequence shown here is derived from an EMBL/GenBank/DDBJ whole genome shotgun (WGS) entry which is preliminary data.</text>
</comment>
<dbReference type="PANTHER" id="PTHR37423:SF1">
    <property type="entry name" value="OUTER MEMBRANE PROTEIN ASSEMBLY FACTOR BAMD"/>
    <property type="match status" value="1"/>
</dbReference>
<dbReference type="AlphaFoldDB" id="A0A7C3WRA6"/>
<proteinExistence type="inferred from homology"/>
<feature type="chain" id="PRO_5039885560" evidence="6">
    <location>
        <begin position="20"/>
        <end position="239"/>
    </location>
</feature>
<dbReference type="InterPro" id="IPR011990">
    <property type="entry name" value="TPR-like_helical_dom_sf"/>
</dbReference>
<keyword evidence="5" id="KW-0449">Lipoprotein</keyword>
<evidence type="ECO:0000256" key="3">
    <source>
        <dbReference type="ARBA" id="ARBA00023139"/>
    </source>
</evidence>
<organism evidence="8">
    <name type="scientific">Desulfobacca acetoxidans</name>
    <dbReference type="NCBI Taxonomy" id="60893"/>
    <lineage>
        <taxon>Bacteria</taxon>
        <taxon>Pseudomonadati</taxon>
        <taxon>Thermodesulfobacteriota</taxon>
        <taxon>Desulfobaccia</taxon>
        <taxon>Desulfobaccales</taxon>
        <taxon>Desulfobaccaceae</taxon>
        <taxon>Desulfobacca</taxon>
    </lineage>
</organism>
<protein>
    <submittedName>
        <fullName evidence="8">Outer membrane protein assembly factor BamD</fullName>
    </submittedName>
</protein>
<feature type="domain" description="Outer membrane lipoprotein BamD-like" evidence="7">
    <location>
        <begin position="35"/>
        <end position="206"/>
    </location>
</feature>
<dbReference type="SUPFAM" id="SSF48452">
    <property type="entry name" value="TPR-like"/>
    <property type="match status" value="1"/>
</dbReference>
<evidence type="ECO:0000259" key="7">
    <source>
        <dbReference type="Pfam" id="PF13525"/>
    </source>
</evidence>
<dbReference type="EMBL" id="DTHB01000050">
    <property type="protein sequence ID" value="HGB15156.1"/>
    <property type="molecule type" value="Genomic_DNA"/>
</dbReference>
<gene>
    <name evidence="8" type="ORF">ENV62_07990</name>
</gene>
<dbReference type="HAMAP" id="MF_00922">
    <property type="entry name" value="OM_assembly_BamD"/>
    <property type="match status" value="1"/>
</dbReference>
<keyword evidence="3" id="KW-0564">Palmitate</keyword>
<evidence type="ECO:0000256" key="4">
    <source>
        <dbReference type="ARBA" id="ARBA00023237"/>
    </source>
</evidence>
<evidence type="ECO:0000256" key="6">
    <source>
        <dbReference type="SAM" id="SignalP"/>
    </source>
</evidence>
<evidence type="ECO:0000256" key="1">
    <source>
        <dbReference type="ARBA" id="ARBA00022729"/>
    </source>
</evidence>
<dbReference type="PANTHER" id="PTHR37423">
    <property type="entry name" value="SOLUBLE LYTIC MUREIN TRANSGLYCOSYLASE-RELATED"/>
    <property type="match status" value="1"/>
</dbReference>
<keyword evidence="2" id="KW-0472">Membrane</keyword>
<accession>A0A7C3WRA6</accession>
<dbReference type="InterPro" id="IPR019734">
    <property type="entry name" value="TPR_rpt"/>
</dbReference>
<reference evidence="8" key="1">
    <citation type="journal article" date="2020" name="mSystems">
        <title>Genome- and Community-Level Interaction Insights into Carbon Utilization and Element Cycling Functions of Hydrothermarchaeota in Hydrothermal Sediment.</title>
        <authorList>
            <person name="Zhou Z."/>
            <person name="Liu Y."/>
            <person name="Xu W."/>
            <person name="Pan J."/>
            <person name="Luo Z.H."/>
            <person name="Li M."/>
        </authorList>
    </citation>
    <scope>NUCLEOTIDE SEQUENCE [LARGE SCALE GENOMIC DNA]</scope>
    <source>
        <strain evidence="8">SpSt-776</strain>
    </source>
</reference>